<dbReference type="NCBIfam" id="NF047619">
    <property type="entry name" value="NADase_discoid"/>
    <property type="match status" value="1"/>
</dbReference>
<evidence type="ECO:0000313" key="4">
    <source>
        <dbReference type="EMBL" id="GAA4721405.1"/>
    </source>
</evidence>
<comment type="caution">
    <text evidence="4">The sequence shown here is derived from an EMBL/GenBank/DDBJ whole genome shotgun (WGS) entry which is preliminary data.</text>
</comment>
<dbReference type="Pfam" id="PF25302">
    <property type="entry name" value="NADase_transloc"/>
    <property type="match status" value="1"/>
</dbReference>
<keyword evidence="5" id="KW-1185">Reference proteome</keyword>
<feature type="transmembrane region" description="Helical" evidence="2">
    <location>
        <begin position="103"/>
        <end position="124"/>
    </location>
</feature>
<feature type="domain" description="NAD glycohydrolase translocation F5/8 type C" evidence="3">
    <location>
        <begin position="182"/>
        <end position="310"/>
    </location>
</feature>
<feature type="region of interest" description="Disordered" evidence="1">
    <location>
        <begin position="133"/>
        <end position="192"/>
    </location>
</feature>
<dbReference type="RefSeq" id="WP_345524233.1">
    <property type="nucleotide sequence ID" value="NZ_BAABKM010000005.1"/>
</dbReference>
<protein>
    <recommendedName>
        <fullName evidence="3">NAD glycohydrolase translocation F5/8 type C domain-containing protein</fullName>
    </recommendedName>
</protein>
<reference evidence="5" key="1">
    <citation type="journal article" date="2019" name="Int. J. Syst. Evol. Microbiol.">
        <title>The Global Catalogue of Microorganisms (GCM) 10K type strain sequencing project: providing services to taxonomists for standard genome sequencing and annotation.</title>
        <authorList>
            <consortium name="The Broad Institute Genomics Platform"/>
            <consortium name="The Broad Institute Genome Sequencing Center for Infectious Disease"/>
            <person name="Wu L."/>
            <person name="Ma J."/>
        </authorList>
    </citation>
    <scope>NUCLEOTIDE SEQUENCE [LARGE SCALE GENOMIC DNA]</scope>
    <source>
        <strain evidence="5">JCM 18531</strain>
    </source>
</reference>
<keyword evidence="2" id="KW-0812">Transmembrane</keyword>
<accession>A0ABP8Y4G3</accession>
<dbReference type="InterPro" id="IPR057561">
    <property type="entry name" value="NADase_transloc"/>
</dbReference>
<gene>
    <name evidence="4" type="ORF">GCM10023349_47260</name>
</gene>
<proteinExistence type="predicted"/>
<dbReference type="EMBL" id="BAABKM010000005">
    <property type="protein sequence ID" value="GAA4721405.1"/>
    <property type="molecule type" value="Genomic_DNA"/>
</dbReference>
<feature type="compositionally biased region" description="Low complexity" evidence="1">
    <location>
        <begin position="27"/>
        <end position="37"/>
    </location>
</feature>
<feature type="compositionally biased region" description="Low complexity" evidence="1">
    <location>
        <begin position="134"/>
        <end position="145"/>
    </location>
</feature>
<feature type="compositionally biased region" description="Pro residues" evidence="1">
    <location>
        <begin position="53"/>
        <end position="75"/>
    </location>
</feature>
<evidence type="ECO:0000256" key="1">
    <source>
        <dbReference type="SAM" id="MobiDB-lite"/>
    </source>
</evidence>
<keyword evidence="2" id="KW-1133">Transmembrane helix</keyword>
<name>A0ABP8Y4G3_9ACTN</name>
<organism evidence="4 5">
    <name type="scientific">Nocardioides conyzicola</name>
    <dbReference type="NCBI Taxonomy" id="1651781"/>
    <lineage>
        <taxon>Bacteria</taxon>
        <taxon>Bacillati</taxon>
        <taxon>Actinomycetota</taxon>
        <taxon>Actinomycetes</taxon>
        <taxon>Propionibacteriales</taxon>
        <taxon>Nocardioidaceae</taxon>
        <taxon>Nocardioides</taxon>
    </lineage>
</organism>
<evidence type="ECO:0000259" key="3">
    <source>
        <dbReference type="Pfam" id="PF25302"/>
    </source>
</evidence>
<feature type="region of interest" description="Disordered" evidence="1">
    <location>
        <begin position="27"/>
        <end position="99"/>
    </location>
</feature>
<keyword evidence="2" id="KW-0472">Membrane</keyword>
<dbReference type="InterPro" id="IPR008979">
    <property type="entry name" value="Galactose-bd-like_sf"/>
</dbReference>
<evidence type="ECO:0000256" key="2">
    <source>
        <dbReference type="SAM" id="Phobius"/>
    </source>
</evidence>
<evidence type="ECO:0000313" key="5">
    <source>
        <dbReference type="Proteomes" id="UP001499974"/>
    </source>
</evidence>
<dbReference type="Proteomes" id="UP001499974">
    <property type="component" value="Unassembled WGS sequence"/>
</dbReference>
<dbReference type="Gene3D" id="2.60.120.260">
    <property type="entry name" value="Galactose-binding domain-like"/>
    <property type="match status" value="1"/>
</dbReference>
<sequence length="313" mass="32865">MTDCAQCGHELGVGRYCTNCGHPVDAPADTAVAPAAPDEWRTDTAERPTSPAAAPPPPAAPPAPPPAWTPPPAPRFPLFADEVDEPDRPVAPSTHRRRSRLGAGWAALLVVLAMAVALSAWLLLTADDDEPIGASDPTSSAPATSEKPDPTPDKPSSAAPTGLTAESQVTVPEVAAPGKDVSGKPVDYEGTNMLDGVPETCWRMPGDGTGEEIVVTLPTETRLRSVGLINGYAKKGGDVDWYHGNRRIEQVEWVFDDGTTVPQTLGDTPAVQSLDVDVTTTTITLRLVKVTAPGTGSSRRDFTAISDLVFVPR</sequence>
<dbReference type="SUPFAM" id="SSF49785">
    <property type="entry name" value="Galactose-binding domain-like"/>
    <property type="match status" value="1"/>
</dbReference>